<dbReference type="Proteomes" id="UP001642464">
    <property type="component" value="Unassembled WGS sequence"/>
</dbReference>
<accession>A0ABP0S3C3</accession>
<feature type="compositionally biased region" description="Basic and acidic residues" evidence="1">
    <location>
        <begin position="52"/>
        <end position="65"/>
    </location>
</feature>
<evidence type="ECO:0000313" key="4">
    <source>
        <dbReference type="Proteomes" id="UP001642464"/>
    </source>
</evidence>
<evidence type="ECO:0000256" key="1">
    <source>
        <dbReference type="SAM" id="MobiDB-lite"/>
    </source>
</evidence>
<evidence type="ECO:0000313" key="3">
    <source>
        <dbReference type="EMBL" id="CAK9106817.1"/>
    </source>
</evidence>
<dbReference type="InterPro" id="IPR016903">
    <property type="entry name" value="Nucleolar_cplx-assoc_3"/>
</dbReference>
<protein>
    <submittedName>
        <fullName evidence="3">Nucleolar complex protein 3 homolog (NOC3 protein homolog) (NOC3-like protein) (Nucleolar complex-associated protein 3-like protein)</fullName>
    </submittedName>
</protein>
<comment type="caution">
    <text evidence="3">The sequence shown here is derived from an EMBL/GenBank/DDBJ whole genome shotgun (WGS) entry which is preliminary data.</text>
</comment>
<proteinExistence type="predicted"/>
<dbReference type="PANTHER" id="PTHR14428:SF5">
    <property type="entry name" value="NUCLEOLAR COMPLEX PROTEIN 3 HOMOLOG"/>
    <property type="match status" value="1"/>
</dbReference>
<name>A0ABP0S3C3_9DINO</name>
<organism evidence="3 4">
    <name type="scientific">Durusdinium trenchii</name>
    <dbReference type="NCBI Taxonomy" id="1381693"/>
    <lineage>
        <taxon>Eukaryota</taxon>
        <taxon>Sar</taxon>
        <taxon>Alveolata</taxon>
        <taxon>Dinophyceae</taxon>
        <taxon>Suessiales</taxon>
        <taxon>Symbiodiniaceae</taxon>
        <taxon>Durusdinium</taxon>
    </lineage>
</organism>
<reference evidence="3 4" key="1">
    <citation type="submission" date="2024-02" db="EMBL/GenBank/DDBJ databases">
        <authorList>
            <person name="Chen Y."/>
            <person name="Shah S."/>
            <person name="Dougan E. K."/>
            <person name="Thang M."/>
            <person name="Chan C."/>
        </authorList>
    </citation>
    <scope>NUCLEOTIDE SEQUENCE [LARGE SCALE GENOMIC DNA]</scope>
</reference>
<feature type="region of interest" description="Disordered" evidence="1">
    <location>
        <begin position="1"/>
        <end position="76"/>
    </location>
</feature>
<dbReference type="PANTHER" id="PTHR14428">
    <property type="entry name" value="NUCLEOLAR COMPLEX PROTEIN 3"/>
    <property type="match status" value="1"/>
</dbReference>
<dbReference type="EMBL" id="CAXAMM010042796">
    <property type="protein sequence ID" value="CAK9106817.1"/>
    <property type="molecule type" value="Genomic_DNA"/>
</dbReference>
<evidence type="ECO:0000259" key="2">
    <source>
        <dbReference type="Pfam" id="PF07540"/>
    </source>
</evidence>
<dbReference type="Pfam" id="PF07540">
    <property type="entry name" value="NOC3p"/>
    <property type="match status" value="1"/>
</dbReference>
<gene>
    <name evidence="3" type="ORF">SCF082_LOCUS49745</name>
</gene>
<sequence>MGVEDARSKKRKRGKEVELSAEERPRKANWIDEQRKQTQLPKLEANGAAGPKKADKTAPDEEKPVGRKKTKRMEKLQAQKAREANKAAEETKKAFDEAVAAVKGKAKAKEGELSKAATELIDKMRRGGAGDKRLLATAAERIAAEPDKELDLFDIFFHLHRVADQETKCMAILSAVAVFKDLVPGYRIREPTEQEKAQARSKSVLTLERYELKLLQTYRRLLPDLEVYQVLKADMRKHPQVVAPALAELVKVGFDFNYRQRLIGTAIRHANSSEAEVRGPLVSALQDMLEADQRLEASKEAVLAIGRIAQAMAGKNAKGNRDILRHELLQVLLRLPVGRADAAELSGPTGDLSTADDDVKRGLEEASITLSAKELRKREAELLYEVFVVYLRILRQRHLHGRDLMGAVLTGLARWGQQVNVELLLEILSELRVVVKDAISRADEFVSLHGLNCALVLLSGPSQALLTDVSWLSGSMNEALSLALPSMFSTHSEGEWPPRRCFSLEEGKVTCSEKEMAEAMDSKSVPALVLRCLRAALKCPQGYSNASDAALASLIERLFSIALVADSHVGLPFLREAALLLRRHQRLHTLLDQEGGIFGLGGVSDTTVSLVWHFQGLSCSVSPVLAQAAQALPSGMRKRGSVIADQFPIQDSHEWLAVEVRKHWAAMSSAPAPKLKAKASTKRNRSSSRASLFMSELELQSWQS</sequence>
<dbReference type="InterPro" id="IPR011501">
    <property type="entry name" value="Noc3_N"/>
</dbReference>
<feature type="domain" description="Nucleolar complex-associated protein 3 N-terminal" evidence="2">
    <location>
        <begin position="132"/>
        <end position="219"/>
    </location>
</feature>
<feature type="compositionally biased region" description="Basic and acidic residues" evidence="1">
    <location>
        <begin position="15"/>
        <end position="36"/>
    </location>
</feature>
<keyword evidence="4" id="KW-1185">Reference proteome</keyword>